<feature type="coiled-coil region" evidence="2">
    <location>
        <begin position="59"/>
        <end position="86"/>
    </location>
</feature>
<evidence type="ECO:0000256" key="4">
    <source>
        <dbReference type="SAM" id="Phobius"/>
    </source>
</evidence>
<evidence type="ECO:0000256" key="3">
    <source>
        <dbReference type="SAM" id="MobiDB-lite"/>
    </source>
</evidence>
<feature type="domain" description="Cell envelope-related transcriptional attenuator" evidence="5">
    <location>
        <begin position="132"/>
        <end position="291"/>
    </location>
</feature>
<feature type="region of interest" description="Disordered" evidence="3">
    <location>
        <begin position="484"/>
        <end position="510"/>
    </location>
</feature>
<dbReference type="Gene3D" id="3.40.630.190">
    <property type="entry name" value="LCP protein"/>
    <property type="match status" value="1"/>
</dbReference>
<evidence type="ECO:0000259" key="5">
    <source>
        <dbReference type="Pfam" id="PF03816"/>
    </source>
</evidence>
<feature type="region of interest" description="Disordered" evidence="3">
    <location>
        <begin position="380"/>
        <end position="404"/>
    </location>
</feature>
<dbReference type="EMBL" id="VUMS01000006">
    <property type="protein sequence ID" value="MST66001.1"/>
    <property type="molecule type" value="Genomic_DNA"/>
</dbReference>
<dbReference type="PANTHER" id="PTHR33392">
    <property type="entry name" value="POLYISOPRENYL-TEICHOIC ACID--PEPTIDOGLYCAN TEICHOIC ACID TRANSFERASE TAGU"/>
    <property type="match status" value="1"/>
</dbReference>
<dbReference type="PANTHER" id="PTHR33392:SF6">
    <property type="entry name" value="POLYISOPRENYL-TEICHOIC ACID--PEPTIDOGLYCAN TEICHOIC ACID TRANSFERASE TAGU"/>
    <property type="match status" value="1"/>
</dbReference>
<dbReference type="Pfam" id="PF03816">
    <property type="entry name" value="LytR_cpsA_psr"/>
    <property type="match status" value="1"/>
</dbReference>
<reference evidence="6 7" key="1">
    <citation type="submission" date="2019-08" db="EMBL/GenBank/DDBJ databases">
        <title>In-depth cultivation of the pig gut microbiome towards novel bacterial diversity and tailored functional studies.</title>
        <authorList>
            <person name="Wylensek D."/>
            <person name="Hitch T.C.A."/>
            <person name="Clavel T."/>
        </authorList>
    </citation>
    <scope>NUCLEOTIDE SEQUENCE [LARGE SCALE GENOMIC DNA]</scope>
    <source>
        <strain evidence="6 7">BSM-380-WT-5A</strain>
    </source>
</reference>
<dbReference type="AlphaFoldDB" id="A0A7X2P1Z3"/>
<evidence type="ECO:0000313" key="7">
    <source>
        <dbReference type="Proteomes" id="UP000440513"/>
    </source>
</evidence>
<organism evidence="6 7">
    <name type="scientific">Oliverpabstia intestinalis</name>
    <dbReference type="NCBI Taxonomy" id="2606633"/>
    <lineage>
        <taxon>Bacteria</taxon>
        <taxon>Bacillati</taxon>
        <taxon>Bacillota</taxon>
        <taxon>Clostridia</taxon>
        <taxon>Lachnospirales</taxon>
        <taxon>Lachnospiraceae</taxon>
        <taxon>Oliverpabstia</taxon>
    </lineage>
</organism>
<comment type="caution">
    <text evidence="6">The sequence shown here is derived from an EMBL/GenBank/DDBJ whole genome shotgun (WGS) entry which is preliminary data.</text>
</comment>
<dbReference type="RefSeq" id="WP_154431679.1">
    <property type="nucleotide sequence ID" value="NZ_VUMS01000006.1"/>
</dbReference>
<accession>A0A7X2P1Z3</accession>
<name>A0A7X2P1Z3_9FIRM</name>
<evidence type="ECO:0000256" key="1">
    <source>
        <dbReference type="ARBA" id="ARBA00006068"/>
    </source>
</evidence>
<feature type="compositionally biased region" description="Low complexity" evidence="3">
    <location>
        <begin position="380"/>
        <end position="396"/>
    </location>
</feature>
<dbReference type="Proteomes" id="UP000440513">
    <property type="component" value="Unassembled WGS sequence"/>
</dbReference>
<keyword evidence="7" id="KW-1185">Reference proteome</keyword>
<comment type="similarity">
    <text evidence="1">Belongs to the LytR/CpsA/Psr (LCP) family.</text>
</comment>
<keyword evidence="4" id="KW-0812">Transmembrane</keyword>
<feature type="transmembrane region" description="Helical" evidence="4">
    <location>
        <begin position="25"/>
        <end position="47"/>
    </location>
</feature>
<keyword evidence="4" id="KW-1133">Transmembrane helix</keyword>
<dbReference type="InterPro" id="IPR004474">
    <property type="entry name" value="LytR_CpsA_psr"/>
</dbReference>
<dbReference type="NCBIfam" id="TIGR00350">
    <property type="entry name" value="lytR_cpsA_psr"/>
    <property type="match status" value="1"/>
</dbReference>
<evidence type="ECO:0000313" key="6">
    <source>
        <dbReference type="EMBL" id="MST66001.1"/>
    </source>
</evidence>
<protein>
    <submittedName>
        <fullName evidence="6">LytR family transcriptional regulator</fullName>
    </submittedName>
</protein>
<keyword evidence="2" id="KW-0175">Coiled coil</keyword>
<sequence length="510" mass="57007">MSADDKEQEEATREKKPKMSKKKKGAIVAGIFLTLIVIIAGVVYYMGHRYYTKTNYMTDDEVQALIEKQKEEQQEKETEEETTVEEEVDPELLEAQQNMAQYASAEPITTDGNVYNIMLVGLDTTDKGWIGNSDSMILISVNYRLEQISMISLMRDTHVMIPGIGYRKLNATYPNGGGPLLTKTVEENYKIDVDRYVTVDFGSMIDIIDEIGTIEITFTPKEAENANKSIKQQCRILGLKSKKYLIPGEGTYECNGMQAVAYARIRKVGNSDYQRTERQREVLLKLLDKVKTMSFEDLDRLATRLLPLLTHNVPESEFWGLLAKAPTLMKYKIISDRIPYDGMYHGYNGDLVPDWEPTVRKLKETIYGADVLDEEGNVVTPTQETETADTTTGSETDIQNTEATGESGQITMEAEIGTGDSSAQIIRGNDADGQVEESLQNNSGKKAAVIADNTGTAESTGGTMNEKKLKNPYTDPVFVLRVPQAPEEEDSKLVDGDYQWQKPKVSKGIQ</sequence>
<dbReference type="InterPro" id="IPR050922">
    <property type="entry name" value="LytR/CpsA/Psr_CW_biosynth"/>
</dbReference>
<gene>
    <name evidence="6" type="ORF">FYJ57_04450</name>
</gene>
<proteinExistence type="inferred from homology"/>
<evidence type="ECO:0000256" key="2">
    <source>
        <dbReference type="SAM" id="Coils"/>
    </source>
</evidence>
<keyword evidence="4" id="KW-0472">Membrane</keyword>